<dbReference type="InterPro" id="IPR029063">
    <property type="entry name" value="SAM-dependent_MTases_sf"/>
</dbReference>
<dbReference type="RefSeq" id="WP_289998548.1">
    <property type="nucleotide sequence ID" value="NZ_JAUEPH010000001.1"/>
</dbReference>
<organism evidence="1 2">
    <name type="scientific">Algoriphagus sediminis</name>
    <dbReference type="NCBI Taxonomy" id="3057113"/>
    <lineage>
        <taxon>Bacteria</taxon>
        <taxon>Pseudomonadati</taxon>
        <taxon>Bacteroidota</taxon>
        <taxon>Cytophagia</taxon>
        <taxon>Cytophagales</taxon>
        <taxon>Cyclobacteriaceae</taxon>
        <taxon>Algoriphagus</taxon>
    </lineage>
</organism>
<evidence type="ECO:0000313" key="2">
    <source>
        <dbReference type="Proteomes" id="UP001171916"/>
    </source>
</evidence>
<evidence type="ECO:0008006" key="3">
    <source>
        <dbReference type="Google" id="ProtNLM"/>
    </source>
</evidence>
<gene>
    <name evidence="1" type="ORF">QVH07_02485</name>
</gene>
<dbReference type="Proteomes" id="UP001171916">
    <property type="component" value="Unassembled WGS sequence"/>
</dbReference>
<name>A0ABT7Y992_9BACT</name>
<protein>
    <recommendedName>
        <fullName evidence="3">Class I SAM-dependent methyltransferase</fullName>
    </recommendedName>
</protein>
<evidence type="ECO:0000313" key="1">
    <source>
        <dbReference type="EMBL" id="MDN3202995.1"/>
    </source>
</evidence>
<dbReference type="SUPFAM" id="SSF53335">
    <property type="entry name" value="S-adenosyl-L-methionine-dependent methyltransferases"/>
    <property type="match status" value="1"/>
</dbReference>
<reference evidence="1" key="1">
    <citation type="submission" date="2023-06" db="EMBL/GenBank/DDBJ databases">
        <title>Robiginitalea aurantiacus sp. nov. and Algoriphagus sediminis sp. nov., isolated from coastal sediment.</title>
        <authorList>
            <person name="Zhou Z.Y."/>
            <person name="An J."/>
            <person name="Jia Y.W."/>
            <person name="Du Z.J."/>
        </authorList>
    </citation>
    <scope>NUCLEOTIDE SEQUENCE</scope>
    <source>
        <strain evidence="1">C2-7</strain>
    </source>
</reference>
<dbReference type="Gene3D" id="3.40.50.150">
    <property type="entry name" value="Vaccinia Virus protein VP39"/>
    <property type="match status" value="1"/>
</dbReference>
<comment type="caution">
    <text evidence="1">The sequence shown here is derived from an EMBL/GenBank/DDBJ whole genome shotgun (WGS) entry which is preliminary data.</text>
</comment>
<dbReference type="EMBL" id="JAUEPH010000001">
    <property type="protein sequence ID" value="MDN3202995.1"/>
    <property type="molecule type" value="Genomic_DNA"/>
</dbReference>
<accession>A0ABT7Y992</accession>
<keyword evidence="2" id="KW-1185">Reference proteome</keyword>
<proteinExistence type="predicted"/>
<sequence>MKNRAQAIASYKYFSKKEGNQHIAGQYALEKILDIIEINQPSKILEVGLGIGSISYTILNSSYYKNEDLIYHGTEANEFCLNALKSNLGTHYDRVSISSDLHSMNSEILYDLIIIDGSDESITEIKGKISPHGVIFIEGHRGAQTETMKEVFPNHKHTLCISDFKNSKDGPFSSDSWSGGGQLIYVNPTTKQLIHFLKERFNTSFKYRVSRRIKR</sequence>